<protein>
    <recommendedName>
        <fullName evidence="4">Fibronectin-binding protein</fullName>
    </recommendedName>
</protein>
<accession>A0A7W6D0F9</accession>
<feature type="signal peptide" evidence="1">
    <location>
        <begin position="1"/>
        <end position="20"/>
    </location>
</feature>
<dbReference type="RefSeq" id="WP_183396277.1">
    <property type="nucleotide sequence ID" value="NZ_JACIDR010000006.1"/>
</dbReference>
<name>A0A7W6D0F9_9HYPH</name>
<dbReference type="EMBL" id="JACIDR010000006">
    <property type="protein sequence ID" value="MBB3974425.1"/>
    <property type="molecule type" value="Genomic_DNA"/>
</dbReference>
<evidence type="ECO:0000313" key="3">
    <source>
        <dbReference type="Proteomes" id="UP000528964"/>
    </source>
</evidence>
<reference evidence="2 3" key="1">
    <citation type="submission" date="2020-08" db="EMBL/GenBank/DDBJ databases">
        <title>Genomic Encyclopedia of Type Strains, Phase IV (KMG-IV): sequencing the most valuable type-strain genomes for metagenomic binning, comparative biology and taxonomic classification.</title>
        <authorList>
            <person name="Goeker M."/>
        </authorList>
    </citation>
    <scope>NUCLEOTIDE SEQUENCE [LARGE SCALE GENOMIC DNA]</scope>
    <source>
        <strain evidence="2 3">DSM 25481</strain>
    </source>
</reference>
<keyword evidence="1" id="KW-0732">Signal</keyword>
<evidence type="ECO:0000313" key="2">
    <source>
        <dbReference type="EMBL" id="MBB3974425.1"/>
    </source>
</evidence>
<sequence length="119" mass="12253">MRSLVAASVLACLMASSAFAAEFAARYDVKGESPGGEGSYEGVVTVKQTGEATYQVVWTIGPDKFVGTGIGGPEGLAVGYKSGSNTGIAIYSVEKGGVVEGYWTYAGGKQVGTETWTPR</sequence>
<dbReference type="AlphaFoldDB" id="A0A7W6D0F9"/>
<evidence type="ECO:0000256" key="1">
    <source>
        <dbReference type="SAM" id="SignalP"/>
    </source>
</evidence>
<proteinExistence type="predicted"/>
<evidence type="ECO:0008006" key="4">
    <source>
        <dbReference type="Google" id="ProtNLM"/>
    </source>
</evidence>
<feature type="chain" id="PRO_5031344789" description="Fibronectin-binding protein" evidence="1">
    <location>
        <begin position="21"/>
        <end position="119"/>
    </location>
</feature>
<organism evidence="2 3">
    <name type="scientific">Hansschlegelia beijingensis</name>
    <dbReference type="NCBI Taxonomy" id="1133344"/>
    <lineage>
        <taxon>Bacteria</taxon>
        <taxon>Pseudomonadati</taxon>
        <taxon>Pseudomonadota</taxon>
        <taxon>Alphaproteobacteria</taxon>
        <taxon>Hyphomicrobiales</taxon>
        <taxon>Methylopilaceae</taxon>
        <taxon>Hansschlegelia</taxon>
    </lineage>
</organism>
<comment type="caution">
    <text evidence="2">The sequence shown here is derived from an EMBL/GenBank/DDBJ whole genome shotgun (WGS) entry which is preliminary data.</text>
</comment>
<gene>
    <name evidence="2" type="ORF">GGR24_003106</name>
</gene>
<keyword evidence="3" id="KW-1185">Reference proteome</keyword>
<dbReference type="Proteomes" id="UP000528964">
    <property type="component" value="Unassembled WGS sequence"/>
</dbReference>